<keyword evidence="1" id="KW-0813">Transport</keyword>
<evidence type="ECO:0000256" key="1">
    <source>
        <dbReference type="ARBA" id="ARBA00022448"/>
    </source>
</evidence>
<dbReference type="FunFam" id="3.40.50.300:FF:000032">
    <property type="entry name" value="Export ABC transporter ATP-binding protein"/>
    <property type="match status" value="1"/>
</dbReference>
<dbReference type="PANTHER" id="PTHR42798:SF7">
    <property type="entry name" value="ALPHA-D-RIBOSE 1-METHYLPHOSPHONATE 5-TRIPHOSPHATE SYNTHASE SUBUNIT PHNL"/>
    <property type="match status" value="1"/>
</dbReference>
<comment type="caution">
    <text evidence="6">The sequence shown here is derived from an EMBL/GenBank/DDBJ whole genome shotgun (WGS) entry which is preliminary data.</text>
</comment>
<accession>A0A398CSV7</accession>
<dbReference type="PANTHER" id="PTHR42798">
    <property type="entry name" value="LIPOPROTEIN-RELEASING SYSTEM ATP-BINDING PROTEIN LOLD"/>
    <property type="match status" value="1"/>
</dbReference>
<evidence type="ECO:0000256" key="3">
    <source>
        <dbReference type="ARBA" id="ARBA00022840"/>
    </source>
</evidence>
<comment type="similarity">
    <text evidence="4">Belongs to the ABC transporter superfamily. Macrolide exporter (TC 3.A.1.122) family.</text>
</comment>
<feature type="domain" description="ABC transporter" evidence="5">
    <location>
        <begin position="4"/>
        <end position="245"/>
    </location>
</feature>
<dbReference type="OrthoDB" id="9802264at2"/>
<dbReference type="SUPFAM" id="SSF52540">
    <property type="entry name" value="P-loop containing nucleoside triphosphate hydrolases"/>
    <property type="match status" value="1"/>
</dbReference>
<protein>
    <submittedName>
        <fullName evidence="6">ABC transporter ATP-binding protein</fullName>
    </submittedName>
</protein>
<evidence type="ECO:0000259" key="5">
    <source>
        <dbReference type="PROSITE" id="PS50893"/>
    </source>
</evidence>
<dbReference type="AlphaFoldDB" id="A0A398CSV7"/>
<dbReference type="SMART" id="SM00382">
    <property type="entry name" value="AAA"/>
    <property type="match status" value="1"/>
</dbReference>
<dbReference type="Gene3D" id="3.40.50.300">
    <property type="entry name" value="P-loop containing nucleotide triphosphate hydrolases"/>
    <property type="match status" value="1"/>
</dbReference>
<evidence type="ECO:0000256" key="4">
    <source>
        <dbReference type="ARBA" id="ARBA00038388"/>
    </source>
</evidence>
<name>A0A398CSV7_9BACT</name>
<dbReference type="InterPro" id="IPR003439">
    <property type="entry name" value="ABC_transporter-like_ATP-bd"/>
</dbReference>
<dbReference type="InterPro" id="IPR027417">
    <property type="entry name" value="P-loop_NTPase"/>
</dbReference>
<dbReference type="PROSITE" id="PS00211">
    <property type="entry name" value="ABC_TRANSPORTER_1"/>
    <property type="match status" value="1"/>
</dbReference>
<organism evidence="6 7">
    <name type="scientific">Candidatus Cryosericum terrychapinii</name>
    <dbReference type="NCBI Taxonomy" id="2290919"/>
    <lineage>
        <taxon>Bacteria</taxon>
        <taxon>Pseudomonadati</taxon>
        <taxon>Caldisericota/Cryosericota group</taxon>
        <taxon>Candidatus Cryosericota</taxon>
        <taxon>Candidatus Cryosericia</taxon>
        <taxon>Candidatus Cryosericales</taxon>
        <taxon>Candidatus Cryosericaceae</taxon>
        <taxon>Candidatus Cryosericum</taxon>
    </lineage>
</organism>
<reference evidence="6 7" key="1">
    <citation type="submission" date="2018-09" db="EMBL/GenBank/DDBJ databases">
        <title>Discovery and Ecogenomic Context for Candidatus Cryosericales, a Global Caldiserica Order Active in Thawing Permafrost.</title>
        <authorList>
            <person name="Martinez M.A."/>
            <person name="Woodcroft B.J."/>
            <person name="Ignacio Espinoza J.C."/>
            <person name="Zayed A."/>
            <person name="Singleton C.M."/>
            <person name="Boyd J."/>
            <person name="Li Y.-F."/>
            <person name="Purvine S."/>
            <person name="Maughan H."/>
            <person name="Hodgkins S.B."/>
            <person name="Anderson D."/>
            <person name="Sederholm M."/>
            <person name="Temperton B."/>
            <person name="Saleska S.R."/>
            <person name="Tyson G.W."/>
            <person name="Rich V.I."/>
        </authorList>
    </citation>
    <scope>NUCLEOTIDE SEQUENCE [LARGE SCALE GENOMIC DNA]</scope>
    <source>
        <strain evidence="6 7">SMC7</strain>
    </source>
</reference>
<dbReference type="EMBL" id="QXIS01000033">
    <property type="protein sequence ID" value="RIE05695.1"/>
    <property type="molecule type" value="Genomic_DNA"/>
</dbReference>
<dbReference type="InterPro" id="IPR017871">
    <property type="entry name" value="ABC_transporter-like_CS"/>
</dbReference>
<dbReference type="GO" id="GO:0098796">
    <property type="term" value="C:membrane protein complex"/>
    <property type="evidence" value="ECO:0007669"/>
    <property type="project" value="UniProtKB-ARBA"/>
</dbReference>
<evidence type="ECO:0000256" key="2">
    <source>
        <dbReference type="ARBA" id="ARBA00022741"/>
    </source>
</evidence>
<evidence type="ECO:0000313" key="6">
    <source>
        <dbReference type="EMBL" id="RIE05695.1"/>
    </source>
</evidence>
<dbReference type="CDD" id="cd03255">
    <property type="entry name" value="ABC_MJ0796_LolCDE_FtsE"/>
    <property type="match status" value="1"/>
</dbReference>
<keyword evidence="7" id="KW-1185">Reference proteome</keyword>
<dbReference type="GO" id="GO:0005524">
    <property type="term" value="F:ATP binding"/>
    <property type="evidence" value="ECO:0007669"/>
    <property type="project" value="UniProtKB-KW"/>
</dbReference>
<dbReference type="Proteomes" id="UP000266328">
    <property type="component" value="Unassembled WGS sequence"/>
</dbReference>
<dbReference type="InterPro" id="IPR017911">
    <property type="entry name" value="MacB-like_ATP-bd"/>
</dbReference>
<dbReference type="InterPro" id="IPR003593">
    <property type="entry name" value="AAA+_ATPase"/>
</dbReference>
<dbReference type="GO" id="GO:0016887">
    <property type="term" value="F:ATP hydrolysis activity"/>
    <property type="evidence" value="ECO:0007669"/>
    <property type="project" value="InterPro"/>
</dbReference>
<dbReference type="RefSeq" id="WP_119089439.1">
    <property type="nucleotide sequence ID" value="NZ_QXIS01000033.1"/>
</dbReference>
<dbReference type="PROSITE" id="PS50893">
    <property type="entry name" value="ABC_TRANSPORTER_2"/>
    <property type="match status" value="1"/>
</dbReference>
<keyword evidence="2" id="KW-0547">Nucleotide-binding</keyword>
<sequence>MSLLVAKNITKIYGGQKNASSMQALNGIDLTIEEGEFVGIMGPSGSGKTTLLNILSGILKPNTGVVEINGKSILELSSNEIALFRRQSMGVVFQDFNLLDSLTIRENIVLPMILGKKGLVEIRAKTEEVMSLFDIESIAEKYPYNVSGGQQQRAAVSRALVNDPDIIFADEPTGNLDSKSSKAVMECFEKLTNVQKKTLMIVTHDPFAASYCKRIVFIKDGSINMEIVSNGDRRAFFNRILDTLAVIGGDRSES</sequence>
<dbReference type="GO" id="GO:0022857">
    <property type="term" value="F:transmembrane transporter activity"/>
    <property type="evidence" value="ECO:0007669"/>
    <property type="project" value="UniProtKB-ARBA"/>
</dbReference>
<gene>
    <name evidence="6" type="ORF">SMC7_05955</name>
</gene>
<evidence type="ECO:0000313" key="7">
    <source>
        <dbReference type="Proteomes" id="UP000266328"/>
    </source>
</evidence>
<keyword evidence="3 6" id="KW-0067">ATP-binding</keyword>
<dbReference type="Pfam" id="PF00005">
    <property type="entry name" value="ABC_tran"/>
    <property type="match status" value="1"/>
</dbReference>
<proteinExistence type="inferred from homology"/>